<evidence type="ECO:0000313" key="2">
    <source>
        <dbReference type="Proteomes" id="UP000199029"/>
    </source>
</evidence>
<reference evidence="2" key="1">
    <citation type="submission" date="2016-10" db="EMBL/GenBank/DDBJ databases">
        <authorList>
            <person name="Varghese N."/>
            <person name="Submissions S."/>
        </authorList>
    </citation>
    <scope>NUCLEOTIDE SEQUENCE [LARGE SCALE GENOMIC DNA]</scope>
    <source>
        <strain evidence="2">OR362-8,ATCC BAA-1266,JCM 13504</strain>
    </source>
</reference>
<organism evidence="1 2">
    <name type="scientific">Hymenobacter arizonensis</name>
    <name type="common">Siccationidurans arizonensis</name>
    <dbReference type="NCBI Taxonomy" id="1227077"/>
    <lineage>
        <taxon>Bacteria</taxon>
        <taxon>Pseudomonadati</taxon>
        <taxon>Bacteroidota</taxon>
        <taxon>Cytophagia</taxon>
        <taxon>Cytophagales</taxon>
        <taxon>Hymenobacteraceae</taxon>
        <taxon>Hymenobacter</taxon>
    </lineage>
</organism>
<proteinExistence type="predicted"/>
<dbReference type="AlphaFoldDB" id="A0A1I6AIN6"/>
<dbReference type="STRING" id="1227077.SAMN04515668_3721"/>
<keyword evidence="2" id="KW-1185">Reference proteome</keyword>
<evidence type="ECO:0000313" key="1">
    <source>
        <dbReference type="EMBL" id="SFQ68512.1"/>
    </source>
</evidence>
<name>A0A1I6AIN6_HYMAR</name>
<gene>
    <name evidence="1" type="ORF">SAMN04515668_3721</name>
</gene>
<dbReference type="Proteomes" id="UP000199029">
    <property type="component" value="Unassembled WGS sequence"/>
</dbReference>
<dbReference type="EMBL" id="FOXS01000005">
    <property type="protein sequence ID" value="SFQ68512.1"/>
    <property type="molecule type" value="Genomic_DNA"/>
</dbReference>
<accession>A0A1I6AIN6</accession>
<sequence>MCAGRVWLPPAKFGLVLSSLRNEEEYDKSHVVK</sequence>
<protein>
    <submittedName>
        <fullName evidence="1">Uncharacterized protein</fullName>
    </submittedName>
</protein>